<proteinExistence type="predicted"/>
<evidence type="ECO:0000313" key="1">
    <source>
        <dbReference type="EMBL" id="TWU39814.1"/>
    </source>
</evidence>
<gene>
    <name evidence="1" type="ORF">Poly51_64050</name>
</gene>
<sequence>MADNHGVHTERGLRPDLTWTTLLSPPGDAGRYPNWCAVDPLQRRTIGIQTLTTNGRPVDRLGRVVFRDVEHAATNTGILDGLGHTCSAPIHRLRLCFGHLAPHEHGSVSRSTRFTLFEDAQFSTLLADSLLAPLLRTRHDGVTQVDGVQTGDVPSLFSAIAAYARLGPGS</sequence>
<dbReference type="Proteomes" id="UP000318288">
    <property type="component" value="Unassembled WGS sequence"/>
</dbReference>
<dbReference type="OrthoDB" id="267258at2"/>
<keyword evidence="2" id="KW-1185">Reference proteome</keyword>
<comment type="caution">
    <text evidence="1">The sequence shown here is derived from an EMBL/GenBank/DDBJ whole genome shotgun (WGS) entry which is preliminary data.</text>
</comment>
<dbReference type="EMBL" id="SJPW01000042">
    <property type="protein sequence ID" value="TWU39814.1"/>
    <property type="molecule type" value="Genomic_DNA"/>
</dbReference>
<protein>
    <submittedName>
        <fullName evidence="1">Uncharacterized protein</fullName>
    </submittedName>
</protein>
<dbReference type="AlphaFoldDB" id="A0A5C6DU97"/>
<accession>A0A5C6DU97</accession>
<evidence type="ECO:0000313" key="2">
    <source>
        <dbReference type="Proteomes" id="UP000318288"/>
    </source>
</evidence>
<organism evidence="1 2">
    <name type="scientific">Rubripirellula tenax</name>
    <dbReference type="NCBI Taxonomy" id="2528015"/>
    <lineage>
        <taxon>Bacteria</taxon>
        <taxon>Pseudomonadati</taxon>
        <taxon>Planctomycetota</taxon>
        <taxon>Planctomycetia</taxon>
        <taxon>Pirellulales</taxon>
        <taxon>Pirellulaceae</taxon>
        <taxon>Rubripirellula</taxon>
    </lineage>
</organism>
<reference evidence="1 2" key="1">
    <citation type="submission" date="2019-02" db="EMBL/GenBank/DDBJ databases">
        <title>Deep-cultivation of Planctomycetes and their phenomic and genomic characterization uncovers novel biology.</title>
        <authorList>
            <person name="Wiegand S."/>
            <person name="Jogler M."/>
            <person name="Boedeker C."/>
            <person name="Pinto D."/>
            <person name="Vollmers J."/>
            <person name="Rivas-Marin E."/>
            <person name="Kohn T."/>
            <person name="Peeters S.H."/>
            <person name="Heuer A."/>
            <person name="Rast P."/>
            <person name="Oberbeckmann S."/>
            <person name="Bunk B."/>
            <person name="Jeske O."/>
            <person name="Meyerdierks A."/>
            <person name="Storesund J.E."/>
            <person name="Kallscheuer N."/>
            <person name="Luecker S."/>
            <person name="Lage O.M."/>
            <person name="Pohl T."/>
            <person name="Merkel B.J."/>
            <person name="Hornburger P."/>
            <person name="Mueller R.-W."/>
            <person name="Bruemmer F."/>
            <person name="Labrenz M."/>
            <person name="Spormann A.M."/>
            <person name="Op Den Camp H."/>
            <person name="Overmann J."/>
            <person name="Amann R."/>
            <person name="Jetten M.S.M."/>
            <person name="Mascher T."/>
            <person name="Medema M.H."/>
            <person name="Devos D.P."/>
            <person name="Kaster A.-K."/>
            <person name="Ovreas L."/>
            <person name="Rohde M."/>
            <person name="Galperin M.Y."/>
            <person name="Jogler C."/>
        </authorList>
    </citation>
    <scope>NUCLEOTIDE SEQUENCE [LARGE SCALE GENOMIC DNA]</scope>
    <source>
        <strain evidence="1 2">Poly51</strain>
    </source>
</reference>
<name>A0A5C6DU97_9BACT</name>